<evidence type="ECO:0000256" key="1">
    <source>
        <dbReference type="SAM" id="MobiDB-lite"/>
    </source>
</evidence>
<keyword evidence="3" id="KW-1185">Reference proteome</keyword>
<gene>
    <name evidence="2" type="ORF">BDU57DRAFT_533889</name>
</gene>
<feature type="region of interest" description="Disordered" evidence="1">
    <location>
        <begin position="225"/>
        <end position="266"/>
    </location>
</feature>
<feature type="compositionally biased region" description="Basic and acidic residues" evidence="1">
    <location>
        <begin position="29"/>
        <end position="41"/>
    </location>
</feature>
<proteinExistence type="predicted"/>
<dbReference type="OrthoDB" id="3800245at2759"/>
<protein>
    <submittedName>
        <fullName evidence="2">Uncharacterized protein</fullName>
    </submittedName>
</protein>
<dbReference type="Proteomes" id="UP000800096">
    <property type="component" value="Unassembled WGS sequence"/>
</dbReference>
<dbReference type="AlphaFoldDB" id="A0A6A5QXB0"/>
<evidence type="ECO:0000313" key="3">
    <source>
        <dbReference type="Proteomes" id="UP000800096"/>
    </source>
</evidence>
<reference evidence="2" key="1">
    <citation type="journal article" date="2020" name="Stud. Mycol.">
        <title>101 Dothideomycetes genomes: a test case for predicting lifestyles and emergence of pathogens.</title>
        <authorList>
            <person name="Haridas S."/>
            <person name="Albert R."/>
            <person name="Binder M."/>
            <person name="Bloem J."/>
            <person name="Labutti K."/>
            <person name="Salamov A."/>
            <person name="Andreopoulos B."/>
            <person name="Baker S."/>
            <person name="Barry K."/>
            <person name="Bills G."/>
            <person name="Bluhm B."/>
            <person name="Cannon C."/>
            <person name="Castanera R."/>
            <person name="Culley D."/>
            <person name="Daum C."/>
            <person name="Ezra D."/>
            <person name="Gonzalez J."/>
            <person name="Henrissat B."/>
            <person name="Kuo A."/>
            <person name="Liang C."/>
            <person name="Lipzen A."/>
            <person name="Lutzoni F."/>
            <person name="Magnuson J."/>
            <person name="Mondo S."/>
            <person name="Nolan M."/>
            <person name="Ohm R."/>
            <person name="Pangilinan J."/>
            <person name="Park H.-J."/>
            <person name="Ramirez L."/>
            <person name="Alfaro M."/>
            <person name="Sun H."/>
            <person name="Tritt A."/>
            <person name="Yoshinaga Y."/>
            <person name="Zwiers L.-H."/>
            <person name="Turgeon B."/>
            <person name="Goodwin S."/>
            <person name="Spatafora J."/>
            <person name="Crous P."/>
            <person name="Grigoriev I."/>
        </authorList>
    </citation>
    <scope>NUCLEOTIDE SEQUENCE</scope>
    <source>
        <strain evidence="2">HMLAC05119</strain>
    </source>
</reference>
<sequence length="369" mass="40510">MGVPPRTVLNPSTGKDSHMRRNKKGSRWVSDKTEHSGDRNKGTGKNVSFQERRNSFDNNDLDVSDDGTTSDASSEPPPILEAAIYNSEDLKDMPDTYVRLPSVRSWSSLRGSIDDDYVSPRTTTYSGKNDIRSPVSPVNYDLVAGSNSPIEPTEFAATAEEKKASDGAIFHSLSVSVKKPASKTKKVHGESDLAVFYRTARSIYNVGPKGEGQKLWSGYKRFQKGQKQHAEVDQQVPDHAAAPRRPSAPGLSAYPPTRPAPPNTDIPIRQAVPLTERLYPRKKSQVSMTSCEVPIQIGPDVKLVDRSRPLPPVPQLPVAPKTRQHGHGLAGTWKPLPSSPRPRAVREVEATQNNANRPLPPIPRAPSMR</sequence>
<name>A0A6A5QXB0_AMPQU</name>
<feature type="region of interest" description="Disordered" evidence="1">
    <location>
        <begin position="1"/>
        <end position="79"/>
    </location>
</feature>
<feature type="compositionally biased region" description="Pro residues" evidence="1">
    <location>
        <begin position="358"/>
        <end position="369"/>
    </location>
</feature>
<accession>A0A6A5QXB0</accession>
<evidence type="ECO:0000313" key="2">
    <source>
        <dbReference type="EMBL" id="KAF1920073.1"/>
    </source>
</evidence>
<dbReference type="EMBL" id="ML979132">
    <property type="protein sequence ID" value="KAF1920073.1"/>
    <property type="molecule type" value="Genomic_DNA"/>
</dbReference>
<organism evidence="2 3">
    <name type="scientific">Ampelomyces quisqualis</name>
    <name type="common">Powdery mildew agent</name>
    <dbReference type="NCBI Taxonomy" id="50730"/>
    <lineage>
        <taxon>Eukaryota</taxon>
        <taxon>Fungi</taxon>
        <taxon>Dikarya</taxon>
        <taxon>Ascomycota</taxon>
        <taxon>Pezizomycotina</taxon>
        <taxon>Dothideomycetes</taxon>
        <taxon>Pleosporomycetidae</taxon>
        <taxon>Pleosporales</taxon>
        <taxon>Pleosporineae</taxon>
        <taxon>Phaeosphaeriaceae</taxon>
        <taxon>Ampelomyces</taxon>
    </lineage>
</organism>
<feature type="region of interest" description="Disordered" evidence="1">
    <location>
        <begin position="314"/>
        <end position="369"/>
    </location>
</feature>